<dbReference type="Pfam" id="PF00719">
    <property type="entry name" value="Pyrophosphatase"/>
    <property type="match status" value="1"/>
</dbReference>
<dbReference type="Gene3D" id="3.40.50.300">
    <property type="entry name" value="P-loop containing nucleotide triphosphate hydrolases"/>
    <property type="match status" value="1"/>
</dbReference>
<dbReference type="GO" id="GO:0006796">
    <property type="term" value="P:phosphate-containing compound metabolic process"/>
    <property type="evidence" value="ECO:0007669"/>
    <property type="project" value="InterPro"/>
</dbReference>
<evidence type="ECO:0000256" key="12">
    <source>
        <dbReference type="ARBA" id="ARBA00022842"/>
    </source>
</evidence>
<keyword evidence="14 26" id="KW-0653">Protein transport</keyword>
<dbReference type="PROSITE" id="PS51422">
    <property type="entry name" value="SAR1"/>
    <property type="match status" value="1"/>
</dbReference>
<evidence type="ECO:0007829" key="29">
    <source>
        <dbReference type="PeptideAtlas" id="A0A498LL47"/>
    </source>
</evidence>
<sequence>MSFSVEERGRENTPDYRLYFKNAEGKYISPFHDIPIYADEAENIFHAVVEVPRWTNAKMEIATKDPLNPLKQDVKKGNLRYVSNVFPHKGYIWNYGAIPQTWEDPGHRDGDTGCCGDNDPIDICDIGNKVCSRGEIIRVKVLGTLALIDEGETDWKVIVINVEDPEAQDFNDIEDVRRLKPGYLEATLDWFRMYKVPDGKPENQFAFDGEFKNRDFAIKTVKDTHSFWKALISKKTDAGELNWLIRTVMQSRYRAQETSAMSFIFDWIYRGFSGVLQFLGLYKKSGKLVFLGLDNAGKTTLLHMLKDDRLGQHVPTLHPTSEELTIAGMTFTTFDLGGHVQARRVWKNYLPAVNGVVFLVDCADHERLAESKVELDALLSDETISSVPVLVLGNKIDRPEAVSEMRLREVFALDGQTTGKGSVSLKELNVRPLEVFMCSVLKKQGYGEGFRWLSQYID</sequence>
<keyword evidence="8 22" id="KW-0479">Metal-binding</keyword>
<evidence type="ECO:0000256" key="21">
    <source>
        <dbReference type="ARBA" id="ARBA00047660"/>
    </source>
</evidence>
<evidence type="ECO:0000256" key="20">
    <source>
        <dbReference type="ARBA" id="ARBA00037843"/>
    </source>
</evidence>
<evidence type="ECO:0000256" key="19">
    <source>
        <dbReference type="ARBA" id="ARBA00023228"/>
    </source>
</evidence>
<dbReference type="SMART" id="SM00178">
    <property type="entry name" value="SAR"/>
    <property type="match status" value="1"/>
</dbReference>
<feature type="binding site" evidence="23">
    <location>
        <position position="300"/>
    </location>
    <ligand>
        <name>GTP</name>
        <dbReference type="ChEBI" id="CHEBI:37565"/>
    </ligand>
</feature>
<feature type="binding site" evidence="23">
    <location>
        <position position="298"/>
    </location>
    <ligand>
        <name>GTP</name>
        <dbReference type="ChEBI" id="CHEBI:37565"/>
    </ligand>
</feature>
<evidence type="ECO:0000256" key="8">
    <source>
        <dbReference type="ARBA" id="ARBA00022723"/>
    </source>
</evidence>
<keyword evidence="11 26" id="KW-0256">Endoplasmic reticulum</keyword>
<evidence type="ECO:0000256" key="9">
    <source>
        <dbReference type="ARBA" id="ARBA00022741"/>
    </source>
</evidence>
<evidence type="ECO:0000256" key="16">
    <source>
        <dbReference type="ARBA" id="ARBA00023034"/>
    </source>
</evidence>
<keyword evidence="28" id="KW-1185">Reference proteome</keyword>
<evidence type="ECO:0000256" key="24">
    <source>
        <dbReference type="PIRSR" id="PIRSR606689-1"/>
    </source>
</evidence>
<protein>
    <submittedName>
        <fullName evidence="27">Inorganic pyrophosphatase-like protein</fullName>
    </submittedName>
</protein>
<feature type="binding site" evidence="24">
    <location>
        <begin position="394"/>
        <end position="397"/>
    </location>
    <ligand>
        <name>GTP</name>
        <dbReference type="ChEBI" id="CHEBI:37565"/>
    </ligand>
</feature>
<gene>
    <name evidence="27" type="ORF">ROHU_011489</name>
</gene>
<dbReference type="GO" id="GO:0005765">
    <property type="term" value="C:lysosomal membrane"/>
    <property type="evidence" value="ECO:0007669"/>
    <property type="project" value="UniProtKB-SubCell"/>
</dbReference>
<feature type="binding site" evidence="23">
    <location>
        <position position="295"/>
    </location>
    <ligand>
        <name>GTP</name>
        <dbReference type="ChEBI" id="CHEBI:37565"/>
    </ligand>
</feature>
<keyword evidence="19" id="KW-0458">Lysosome</keyword>
<dbReference type="InterPro" id="IPR006689">
    <property type="entry name" value="Small_GTPase_ARF/SAR"/>
</dbReference>
<dbReference type="GO" id="GO:0016192">
    <property type="term" value="P:vesicle-mediated transport"/>
    <property type="evidence" value="ECO:0007669"/>
    <property type="project" value="UniProtKB-KW"/>
</dbReference>
<feature type="binding site" evidence="23">
    <location>
        <position position="395"/>
    </location>
    <ligand>
        <name>GTP</name>
        <dbReference type="ChEBI" id="CHEBI:37565"/>
    </ligand>
</feature>
<feature type="binding site" evidence="25">
    <location>
        <position position="299"/>
    </location>
    <ligand>
        <name>Mg(2+)</name>
        <dbReference type="ChEBI" id="CHEBI:18420"/>
    </ligand>
</feature>
<keyword evidence="10" id="KW-0378">Hydrolase</keyword>
<dbReference type="AlphaFoldDB" id="A0A498LL47"/>
<evidence type="ECO:0000256" key="2">
    <source>
        <dbReference type="ARBA" id="ARBA00004406"/>
    </source>
</evidence>
<feature type="binding site" evidence="23">
    <location>
        <position position="441"/>
    </location>
    <ligand>
        <name>GTP</name>
        <dbReference type="ChEBI" id="CHEBI:37565"/>
    </ligand>
</feature>
<feature type="binding site" evidence="23">
    <location>
        <position position="397"/>
    </location>
    <ligand>
        <name>GTP</name>
        <dbReference type="ChEBI" id="CHEBI:37565"/>
    </ligand>
</feature>
<feature type="binding site" evidence="24">
    <location>
        <position position="338"/>
    </location>
    <ligand>
        <name>GTP</name>
        <dbReference type="ChEBI" id="CHEBI:37565"/>
    </ligand>
</feature>
<keyword evidence="18" id="KW-0472">Membrane</keyword>
<feature type="binding site" evidence="22">
    <location>
        <position position="294"/>
    </location>
    <ligand>
        <name>Mg(2+)</name>
        <dbReference type="ChEBI" id="CHEBI:18420"/>
    </ligand>
</feature>
<feature type="binding site" evidence="23">
    <location>
        <position position="297"/>
    </location>
    <ligand>
        <name>GTP</name>
        <dbReference type="ChEBI" id="CHEBI:37565"/>
    </ligand>
</feature>
<keyword evidence="13 26" id="KW-0931">ER-Golgi transport</keyword>
<organism evidence="27 28">
    <name type="scientific">Labeo rohita</name>
    <name type="common">Indian major carp</name>
    <name type="synonym">Cyprinus rohita</name>
    <dbReference type="NCBI Taxonomy" id="84645"/>
    <lineage>
        <taxon>Eukaryota</taxon>
        <taxon>Metazoa</taxon>
        <taxon>Chordata</taxon>
        <taxon>Craniata</taxon>
        <taxon>Vertebrata</taxon>
        <taxon>Euteleostomi</taxon>
        <taxon>Actinopterygii</taxon>
        <taxon>Neopterygii</taxon>
        <taxon>Teleostei</taxon>
        <taxon>Ostariophysi</taxon>
        <taxon>Cypriniformes</taxon>
        <taxon>Cyprinidae</taxon>
        <taxon>Labeoninae</taxon>
        <taxon>Labeonini</taxon>
        <taxon>Labeo</taxon>
    </lineage>
</organism>
<feature type="binding site" evidence="24">
    <location>
        <begin position="292"/>
        <end position="299"/>
    </location>
    <ligand>
        <name>GTP</name>
        <dbReference type="ChEBI" id="CHEBI:37565"/>
    </ligand>
</feature>
<dbReference type="Pfam" id="PF00025">
    <property type="entry name" value="Arf"/>
    <property type="match status" value="1"/>
</dbReference>
<evidence type="ECO:0000256" key="6">
    <source>
        <dbReference type="ARBA" id="ARBA00011738"/>
    </source>
</evidence>
<dbReference type="InterPro" id="IPR006687">
    <property type="entry name" value="Small_GTPase_SAR1"/>
</dbReference>
<dbReference type="FunFam" id="3.90.80.10:FF:000005">
    <property type="entry name" value="Pyrophosphatase (inorganic) 2"/>
    <property type="match status" value="1"/>
</dbReference>
<comment type="subcellular location">
    <subcellularLocation>
        <location evidence="2">Endoplasmic reticulum membrane</location>
        <topology evidence="2">Peripheral membrane protein</topology>
    </subcellularLocation>
    <subcellularLocation>
        <location evidence="20">Golgi apparatus</location>
        <location evidence="20">Golgi stack membrane</location>
        <topology evidence="20">Peripheral membrane protein</topology>
    </subcellularLocation>
    <subcellularLocation>
        <location evidence="3">Lysosome membrane</location>
    </subcellularLocation>
</comment>
<dbReference type="PROSITE" id="PS51417">
    <property type="entry name" value="ARF"/>
    <property type="match status" value="1"/>
</dbReference>
<evidence type="ECO:0000256" key="26">
    <source>
        <dbReference type="RuleBase" id="RU003926"/>
    </source>
</evidence>
<keyword evidence="7 26" id="KW-0813">Transport</keyword>
<evidence type="ECO:0000256" key="11">
    <source>
        <dbReference type="ARBA" id="ARBA00022824"/>
    </source>
</evidence>
<dbReference type="InterPro" id="IPR036649">
    <property type="entry name" value="Pyrophosphatase_sf"/>
</dbReference>
<dbReference type="STRING" id="84645.A0A498LL47"/>
<evidence type="ECO:0000256" key="18">
    <source>
        <dbReference type="ARBA" id="ARBA00023136"/>
    </source>
</evidence>
<dbReference type="GO" id="GO:0005789">
    <property type="term" value="C:endoplasmic reticulum membrane"/>
    <property type="evidence" value="ECO:0007669"/>
    <property type="project" value="UniProtKB-SubCell"/>
</dbReference>
<dbReference type="InterPro" id="IPR027417">
    <property type="entry name" value="P-loop_NTPase"/>
</dbReference>
<comment type="similarity">
    <text evidence="5 26">Belongs to the small GTPase superfamily. SAR1 family.</text>
</comment>
<feature type="binding site" evidence="23">
    <location>
        <position position="440"/>
    </location>
    <ligand>
        <name>GTP</name>
        <dbReference type="ChEBI" id="CHEBI:37565"/>
    </ligand>
</feature>
<dbReference type="PROSITE" id="PS00387">
    <property type="entry name" value="PPASE"/>
    <property type="match status" value="1"/>
</dbReference>
<comment type="similarity">
    <text evidence="4">Belongs to the PPase family.</text>
</comment>
<dbReference type="PRINTS" id="PR00328">
    <property type="entry name" value="SAR1GTPBP"/>
</dbReference>
<comment type="catalytic activity">
    <reaction evidence="21">
        <text>GTP + H2O = GDP + phosphate + H(+)</text>
        <dbReference type="Rhea" id="RHEA:19669"/>
        <dbReference type="ChEBI" id="CHEBI:15377"/>
        <dbReference type="ChEBI" id="CHEBI:15378"/>
        <dbReference type="ChEBI" id="CHEBI:37565"/>
        <dbReference type="ChEBI" id="CHEBI:43474"/>
        <dbReference type="ChEBI" id="CHEBI:58189"/>
        <dbReference type="EC" id="3.6.5.2"/>
    </reaction>
    <physiologicalReaction direction="left-to-right" evidence="21">
        <dbReference type="Rhea" id="RHEA:19670"/>
    </physiologicalReaction>
</comment>
<evidence type="ECO:0000256" key="1">
    <source>
        <dbReference type="ARBA" id="ARBA00001946"/>
    </source>
</evidence>
<name>A0A498LL47_LABRO</name>
<dbReference type="GO" id="GO:0004427">
    <property type="term" value="F:inorganic diphosphate phosphatase activity"/>
    <property type="evidence" value="ECO:0007669"/>
    <property type="project" value="InterPro"/>
</dbReference>
<evidence type="ECO:0000256" key="4">
    <source>
        <dbReference type="ARBA" id="ARBA00006220"/>
    </source>
</evidence>
<evidence type="ECO:0000256" key="10">
    <source>
        <dbReference type="ARBA" id="ARBA00022801"/>
    </source>
</evidence>
<dbReference type="GO" id="GO:0003925">
    <property type="term" value="F:G protein activity"/>
    <property type="evidence" value="ECO:0007669"/>
    <property type="project" value="UniProtKB-EC"/>
</dbReference>
<evidence type="ECO:0000256" key="23">
    <source>
        <dbReference type="PIRSR" id="PIRSR606687-2"/>
    </source>
</evidence>
<feature type="binding site" evidence="23">
    <location>
        <position position="394"/>
    </location>
    <ligand>
        <name>GTP</name>
        <dbReference type="ChEBI" id="CHEBI:37565"/>
    </ligand>
</feature>
<keyword evidence="12 22" id="KW-0460">Magnesium</keyword>
<evidence type="ECO:0000313" key="27">
    <source>
        <dbReference type="EMBL" id="RXN08950.1"/>
    </source>
</evidence>
<dbReference type="GO" id="GO:0000287">
    <property type="term" value="F:magnesium ion binding"/>
    <property type="evidence" value="ECO:0007669"/>
    <property type="project" value="InterPro"/>
</dbReference>
<dbReference type="InterPro" id="IPR005225">
    <property type="entry name" value="Small_GTP-bd"/>
</dbReference>
<evidence type="ECO:0000256" key="13">
    <source>
        <dbReference type="ARBA" id="ARBA00022892"/>
    </source>
</evidence>
<dbReference type="GO" id="GO:0032580">
    <property type="term" value="C:Golgi cisterna membrane"/>
    <property type="evidence" value="ECO:0007669"/>
    <property type="project" value="UniProtKB-SubCell"/>
</dbReference>
<evidence type="ECO:0000256" key="3">
    <source>
        <dbReference type="ARBA" id="ARBA00004656"/>
    </source>
</evidence>
<feature type="binding site" evidence="25">
    <location>
        <position position="316"/>
    </location>
    <ligand>
        <name>Mg(2+)</name>
        <dbReference type="ChEBI" id="CHEBI:18420"/>
    </ligand>
</feature>
<dbReference type="CDD" id="cd00879">
    <property type="entry name" value="Sar1"/>
    <property type="match status" value="1"/>
</dbReference>
<dbReference type="InterPro" id="IPR008162">
    <property type="entry name" value="Pyrophosphatase"/>
</dbReference>
<dbReference type="SMART" id="SM00177">
    <property type="entry name" value="ARF"/>
    <property type="match status" value="1"/>
</dbReference>
<evidence type="ECO:0000256" key="17">
    <source>
        <dbReference type="ARBA" id="ARBA00023134"/>
    </source>
</evidence>
<dbReference type="GO" id="GO:0005525">
    <property type="term" value="F:GTP binding"/>
    <property type="evidence" value="ECO:0007669"/>
    <property type="project" value="UniProtKB-KW"/>
</dbReference>
<evidence type="ECO:0000256" key="22">
    <source>
        <dbReference type="PIRSR" id="PIRSR606687-1"/>
    </source>
</evidence>
<feature type="binding site" evidence="23">
    <location>
        <position position="299"/>
    </location>
    <ligand>
        <name>GTP</name>
        <dbReference type="ChEBI" id="CHEBI:37565"/>
    </ligand>
</feature>
<proteinExistence type="evidence at protein level"/>
<comment type="caution">
    <text evidence="27">The sequence shown here is derived from an EMBL/GenBank/DDBJ whole genome shotgun (WGS) entry which is preliminary data.</text>
</comment>
<dbReference type="PANTHER" id="PTHR45684">
    <property type="entry name" value="RE74312P"/>
    <property type="match status" value="1"/>
</dbReference>
<reference evidence="27 28" key="1">
    <citation type="submission" date="2018-03" db="EMBL/GenBank/DDBJ databases">
        <title>Draft genome sequence of Rohu Carp (Labeo rohita).</title>
        <authorList>
            <person name="Das P."/>
            <person name="Kushwaha B."/>
            <person name="Joshi C.G."/>
            <person name="Kumar D."/>
            <person name="Nagpure N.S."/>
            <person name="Sahoo L."/>
            <person name="Das S.P."/>
            <person name="Bit A."/>
            <person name="Patnaik S."/>
            <person name="Meher P.K."/>
            <person name="Jayasankar P."/>
            <person name="Koringa P.G."/>
            <person name="Patel N.V."/>
            <person name="Hinsu A.T."/>
            <person name="Kumar R."/>
            <person name="Pandey M."/>
            <person name="Agarwal S."/>
            <person name="Srivastava S."/>
            <person name="Singh M."/>
            <person name="Iquebal M.A."/>
            <person name="Jaiswal S."/>
            <person name="Angadi U.B."/>
            <person name="Kumar N."/>
            <person name="Raza M."/>
            <person name="Shah T.M."/>
            <person name="Rai A."/>
            <person name="Jena J.K."/>
        </authorList>
    </citation>
    <scope>NUCLEOTIDE SEQUENCE [LARGE SCALE GENOMIC DNA]</scope>
    <source>
        <strain evidence="27">DASCIFA01</strain>
        <tissue evidence="27">Testis</tissue>
    </source>
</reference>
<evidence type="ECO:0000256" key="15">
    <source>
        <dbReference type="ARBA" id="ARBA00022990"/>
    </source>
</evidence>
<keyword evidence="29" id="KW-1267">Proteomics identification</keyword>
<dbReference type="CDD" id="cd00412">
    <property type="entry name" value="pyrophosphatase"/>
    <property type="match status" value="1"/>
</dbReference>
<dbReference type="GO" id="GO:0006886">
    <property type="term" value="P:intracellular protein transport"/>
    <property type="evidence" value="ECO:0007669"/>
    <property type="project" value="InterPro"/>
</dbReference>
<comment type="cofactor">
    <cofactor evidence="1">
        <name>Mg(2+)</name>
        <dbReference type="ChEBI" id="CHEBI:18420"/>
    </cofactor>
</comment>
<dbReference type="Proteomes" id="UP000290572">
    <property type="component" value="Unassembled WGS sequence"/>
</dbReference>
<accession>A0A498LL47</accession>
<evidence type="ECO:0000256" key="5">
    <source>
        <dbReference type="ARBA" id="ARBA00007507"/>
    </source>
</evidence>
<evidence type="ECO:0000256" key="7">
    <source>
        <dbReference type="ARBA" id="ARBA00022448"/>
    </source>
</evidence>
<dbReference type="EMBL" id="QBIY01013297">
    <property type="protein sequence ID" value="RXN08950.1"/>
    <property type="molecule type" value="Genomic_DNA"/>
</dbReference>
<dbReference type="Gene3D" id="3.90.80.10">
    <property type="entry name" value="Inorganic pyrophosphatase"/>
    <property type="match status" value="1"/>
</dbReference>
<keyword evidence="17 24" id="KW-0342">GTP-binding</keyword>
<evidence type="ECO:0000256" key="14">
    <source>
        <dbReference type="ARBA" id="ARBA00022927"/>
    </source>
</evidence>
<dbReference type="SUPFAM" id="SSF50324">
    <property type="entry name" value="Inorganic pyrophosphatase"/>
    <property type="match status" value="1"/>
</dbReference>
<comment type="subunit">
    <text evidence="6">Homodimer.</text>
</comment>
<keyword evidence="16 26" id="KW-0333">Golgi apparatus</keyword>
<dbReference type="SUPFAM" id="SSF52540">
    <property type="entry name" value="P-loop containing nucleoside triphosphate hydrolases"/>
    <property type="match status" value="1"/>
</dbReference>
<evidence type="ECO:0000256" key="25">
    <source>
        <dbReference type="PIRSR" id="PIRSR606689-2"/>
    </source>
</evidence>
<dbReference type="FunFam" id="3.40.50.300:FF:000161">
    <property type="entry name" value="Small COPII coat GTPase"/>
    <property type="match status" value="1"/>
</dbReference>
<dbReference type="NCBIfam" id="TIGR00231">
    <property type="entry name" value="small_GTP"/>
    <property type="match status" value="1"/>
</dbReference>
<evidence type="ECO:0000313" key="28">
    <source>
        <dbReference type="Proteomes" id="UP000290572"/>
    </source>
</evidence>
<keyword evidence="9 23" id="KW-0547">Nucleotide-binding</keyword>
<keyword evidence="15" id="KW-0007">Acetylation</keyword>